<comment type="similarity">
    <text evidence="3 11">Belongs to the peptidase S54 family.</text>
</comment>
<feature type="transmembrane region" description="Helical" evidence="11">
    <location>
        <begin position="231"/>
        <end position="254"/>
    </location>
</feature>
<evidence type="ECO:0000259" key="13">
    <source>
        <dbReference type="Pfam" id="PF01694"/>
    </source>
</evidence>
<sequence>MSNSNFYGNRQRGNGMNYHDMMGSVGNLPADDQEKYNTRQYGLQQSRGFITPMNGGNSDVNWWNQYGTDDGPAQSRPKSTKSQVSRGSKGKPTKSGKGNKTQPTKPTKPTRVEESESSDSVKIEVPLVNLDAPSPYLWTIGIFIVITIILVGELYQMGFSNIEFKNNPMGGPNSEILLMMGAKYSPMILDGDWWRIFSAVFLQSGIIVWAVSAVLLFFTKSIERDTGFYRMMLTFMVCGVYGYILSCIFIPSAITCGSTGALIGLVGVMLCDLIASWKIVTRPIFRLVGVIIIIVILIVGGLTPYVDNFAHIGGLIMGLLTALMLVPNLNFGRCQAYCHGIISFFAFPIMSTLFMVCLVIVFRSVDTNLSWCKGCEKINCVNFVSNWCDYPQDT</sequence>
<feature type="transmembrane region" description="Helical" evidence="11">
    <location>
        <begin position="284"/>
        <end position="303"/>
    </location>
</feature>
<dbReference type="EMBL" id="MLAK01000616">
    <property type="protein sequence ID" value="OHT10281.1"/>
    <property type="molecule type" value="Genomic_DNA"/>
</dbReference>
<evidence type="ECO:0000256" key="8">
    <source>
        <dbReference type="ARBA" id="ARBA00022825"/>
    </source>
</evidence>
<feature type="compositionally biased region" description="Polar residues" evidence="12">
    <location>
        <begin position="1"/>
        <end position="14"/>
    </location>
</feature>
<dbReference type="OrthoDB" id="17726at2759"/>
<organism evidence="14 15">
    <name type="scientific">Tritrichomonas foetus</name>
    <dbReference type="NCBI Taxonomy" id="1144522"/>
    <lineage>
        <taxon>Eukaryota</taxon>
        <taxon>Metamonada</taxon>
        <taxon>Parabasalia</taxon>
        <taxon>Tritrichomonadida</taxon>
        <taxon>Tritrichomonadidae</taxon>
        <taxon>Tritrichomonas</taxon>
    </lineage>
</organism>
<feature type="transmembrane region" description="Helical" evidence="11">
    <location>
        <begin position="193"/>
        <end position="219"/>
    </location>
</feature>
<evidence type="ECO:0000256" key="2">
    <source>
        <dbReference type="ARBA" id="ARBA00004141"/>
    </source>
</evidence>
<proteinExistence type="inferred from homology"/>
<feature type="transmembrane region" description="Helical" evidence="11">
    <location>
        <begin position="260"/>
        <end position="277"/>
    </location>
</feature>
<evidence type="ECO:0000313" key="14">
    <source>
        <dbReference type="EMBL" id="OHT10281.1"/>
    </source>
</evidence>
<feature type="compositionally biased region" description="Low complexity" evidence="12">
    <location>
        <begin position="95"/>
        <end position="109"/>
    </location>
</feature>
<evidence type="ECO:0000256" key="4">
    <source>
        <dbReference type="ARBA" id="ARBA00013039"/>
    </source>
</evidence>
<keyword evidence="9 11" id="KW-1133">Transmembrane helix</keyword>
<dbReference type="Proteomes" id="UP000179807">
    <property type="component" value="Unassembled WGS sequence"/>
</dbReference>
<dbReference type="GO" id="GO:0016020">
    <property type="term" value="C:membrane"/>
    <property type="evidence" value="ECO:0007669"/>
    <property type="project" value="UniProtKB-SubCell"/>
</dbReference>
<evidence type="ECO:0000256" key="5">
    <source>
        <dbReference type="ARBA" id="ARBA00022670"/>
    </source>
</evidence>
<comment type="subcellular location">
    <subcellularLocation>
        <location evidence="2 11">Membrane</location>
        <topology evidence="2 11">Multi-pass membrane protein</topology>
    </subcellularLocation>
</comment>
<feature type="region of interest" description="Disordered" evidence="12">
    <location>
        <begin position="1"/>
        <end position="32"/>
    </location>
</feature>
<keyword evidence="6 11" id="KW-0812">Transmembrane</keyword>
<comment type="caution">
    <text evidence="14">The sequence shown here is derived from an EMBL/GenBank/DDBJ whole genome shotgun (WGS) entry which is preliminary data.</text>
</comment>
<evidence type="ECO:0000256" key="11">
    <source>
        <dbReference type="RuleBase" id="RU362115"/>
    </source>
</evidence>
<dbReference type="InterPro" id="IPR035952">
    <property type="entry name" value="Rhomboid-like_sf"/>
</dbReference>
<evidence type="ECO:0000256" key="10">
    <source>
        <dbReference type="ARBA" id="ARBA00023136"/>
    </source>
</evidence>
<feature type="compositionally biased region" description="Polar residues" evidence="12">
    <location>
        <begin position="76"/>
        <end position="86"/>
    </location>
</feature>
<evidence type="ECO:0000256" key="9">
    <source>
        <dbReference type="ARBA" id="ARBA00022989"/>
    </source>
</evidence>
<feature type="transmembrane region" description="Helical" evidence="11">
    <location>
        <begin position="309"/>
        <end position="329"/>
    </location>
</feature>
<evidence type="ECO:0000256" key="7">
    <source>
        <dbReference type="ARBA" id="ARBA00022801"/>
    </source>
</evidence>
<keyword evidence="7 11" id="KW-0378">Hydrolase</keyword>
<evidence type="ECO:0000256" key="1">
    <source>
        <dbReference type="ARBA" id="ARBA00000156"/>
    </source>
</evidence>
<evidence type="ECO:0000256" key="12">
    <source>
        <dbReference type="SAM" id="MobiDB-lite"/>
    </source>
</evidence>
<name>A0A1J4KFU6_9EUKA</name>
<reference evidence="14" key="1">
    <citation type="submission" date="2016-10" db="EMBL/GenBank/DDBJ databases">
        <authorList>
            <person name="Benchimol M."/>
            <person name="Almeida L.G."/>
            <person name="Vasconcelos A.T."/>
            <person name="Perreira-Neves A."/>
            <person name="Rosa I.A."/>
            <person name="Tasca T."/>
            <person name="Bogo M.R."/>
            <person name="de Souza W."/>
        </authorList>
    </citation>
    <scope>NUCLEOTIDE SEQUENCE [LARGE SCALE GENOMIC DNA]</scope>
    <source>
        <strain evidence="14">K</strain>
    </source>
</reference>
<dbReference type="PANTHER" id="PTHR22936:SF69">
    <property type="entry name" value="RHOMBOID-LIKE PROTEIN"/>
    <property type="match status" value="1"/>
</dbReference>
<dbReference type="InterPro" id="IPR002610">
    <property type="entry name" value="Peptidase_S54_rhomboid-like"/>
</dbReference>
<evidence type="ECO:0000256" key="3">
    <source>
        <dbReference type="ARBA" id="ARBA00009045"/>
    </source>
</evidence>
<dbReference type="VEuPathDB" id="TrichDB:TRFO_04316"/>
<dbReference type="GO" id="GO:0006508">
    <property type="term" value="P:proteolysis"/>
    <property type="evidence" value="ECO:0007669"/>
    <property type="project" value="UniProtKB-KW"/>
</dbReference>
<dbReference type="PANTHER" id="PTHR22936">
    <property type="entry name" value="RHOMBOID-RELATED"/>
    <property type="match status" value="1"/>
</dbReference>
<accession>A0A1J4KFU6</accession>
<feature type="transmembrane region" description="Helical" evidence="11">
    <location>
        <begin position="341"/>
        <end position="362"/>
    </location>
</feature>
<evidence type="ECO:0000313" key="15">
    <source>
        <dbReference type="Proteomes" id="UP000179807"/>
    </source>
</evidence>
<dbReference type="Pfam" id="PF01694">
    <property type="entry name" value="Rhomboid"/>
    <property type="match status" value="1"/>
</dbReference>
<keyword evidence="10 11" id="KW-0472">Membrane</keyword>
<dbReference type="GO" id="GO:0004252">
    <property type="term" value="F:serine-type endopeptidase activity"/>
    <property type="evidence" value="ECO:0007669"/>
    <property type="project" value="InterPro"/>
</dbReference>
<comment type="catalytic activity">
    <reaction evidence="1 11">
        <text>Cleaves type-1 transmembrane domains using a catalytic dyad composed of serine and histidine that are contributed by different transmembrane domains.</text>
        <dbReference type="EC" id="3.4.21.105"/>
    </reaction>
</comment>
<comment type="function">
    <text evidence="11">Serine protease involved in intramembrane proteolysis.</text>
</comment>
<feature type="transmembrane region" description="Helical" evidence="11">
    <location>
        <begin position="136"/>
        <end position="155"/>
    </location>
</feature>
<keyword evidence="5 11" id="KW-0645">Protease</keyword>
<dbReference type="InterPro" id="IPR022764">
    <property type="entry name" value="Peptidase_S54_rhomboid_dom"/>
</dbReference>
<dbReference type="Gene3D" id="1.20.1540.10">
    <property type="entry name" value="Rhomboid-like"/>
    <property type="match status" value="1"/>
</dbReference>
<keyword evidence="8 11" id="KW-0720">Serine protease</keyword>
<dbReference type="AlphaFoldDB" id="A0A1J4KFU6"/>
<feature type="domain" description="Peptidase S54 rhomboid" evidence="13">
    <location>
        <begin position="191"/>
        <end position="327"/>
    </location>
</feature>
<gene>
    <name evidence="14" type="ORF">TRFO_04316</name>
</gene>
<protein>
    <recommendedName>
        <fullName evidence="4">rhomboid protease</fullName>
        <ecNumber evidence="4">3.4.21.105</ecNumber>
    </recommendedName>
</protein>
<evidence type="ECO:0000256" key="6">
    <source>
        <dbReference type="ARBA" id="ARBA00022692"/>
    </source>
</evidence>
<dbReference type="RefSeq" id="XP_068363417.1">
    <property type="nucleotide sequence ID" value="XM_068491816.1"/>
</dbReference>
<feature type="region of interest" description="Disordered" evidence="12">
    <location>
        <begin position="61"/>
        <end position="118"/>
    </location>
</feature>
<dbReference type="SUPFAM" id="SSF144091">
    <property type="entry name" value="Rhomboid-like"/>
    <property type="match status" value="1"/>
</dbReference>
<dbReference type="GeneID" id="94826520"/>
<dbReference type="EC" id="3.4.21.105" evidence="4"/>
<keyword evidence="15" id="KW-1185">Reference proteome</keyword>